<organism evidence="1 2">
    <name type="scientific">Eschrichtius robustus</name>
    <name type="common">California gray whale</name>
    <name type="synonym">Eschrichtius gibbosus</name>
    <dbReference type="NCBI Taxonomy" id="9764"/>
    <lineage>
        <taxon>Eukaryota</taxon>
        <taxon>Metazoa</taxon>
        <taxon>Chordata</taxon>
        <taxon>Craniata</taxon>
        <taxon>Vertebrata</taxon>
        <taxon>Euteleostomi</taxon>
        <taxon>Mammalia</taxon>
        <taxon>Eutheria</taxon>
        <taxon>Laurasiatheria</taxon>
        <taxon>Artiodactyla</taxon>
        <taxon>Whippomorpha</taxon>
        <taxon>Cetacea</taxon>
        <taxon>Mysticeti</taxon>
        <taxon>Eschrichtiidae</taxon>
        <taxon>Eschrichtius</taxon>
    </lineage>
</organism>
<dbReference type="AlphaFoldDB" id="A0AB34H248"/>
<dbReference type="Proteomes" id="UP001159641">
    <property type="component" value="Unassembled WGS sequence"/>
</dbReference>
<proteinExistence type="predicted"/>
<keyword evidence="2" id="KW-1185">Reference proteome</keyword>
<protein>
    <submittedName>
        <fullName evidence="1">Uncharacterized protein</fullName>
    </submittedName>
</protein>
<gene>
    <name evidence="1" type="ORF">J1605_006714</name>
</gene>
<evidence type="ECO:0000313" key="1">
    <source>
        <dbReference type="EMBL" id="KAJ8785754.1"/>
    </source>
</evidence>
<sequence length="18" mass="1903">MDITKSVGMPHCSGSSYC</sequence>
<evidence type="ECO:0000313" key="2">
    <source>
        <dbReference type="Proteomes" id="UP001159641"/>
    </source>
</evidence>
<dbReference type="EMBL" id="JAIQCJ010002005">
    <property type="protein sequence ID" value="KAJ8785754.1"/>
    <property type="molecule type" value="Genomic_DNA"/>
</dbReference>
<reference evidence="1 2" key="1">
    <citation type="submission" date="2022-11" db="EMBL/GenBank/DDBJ databases">
        <title>Whole genome sequence of Eschrichtius robustus ER-17-0199.</title>
        <authorList>
            <person name="Bruniche-Olsen A."/>
            <person name="Black A.N."/>
            <person name="Fields C.J."/>
            <person name="Walden K."/>
            <person name="Dewoody J.A."/>
        </authorList>
    </citation>
    <scope>NUCLEOTIDE SEQUENCE [LARGE SCALE GENOMIC DNA]</scope>
    <source>
        <strain evidence="1">ER-17-0199</strain>
        <tissue evidence="1">Blubber</tissue>
    </source>
</reference>
<name>A0AB34H248_ESCRO</name>
<comment type="caution">
    <text evidence="1">The sequence shown here is derived from an EMBL/GenBank/DDBJ whole genome shotgun (WGS) entry which is preliminary data.</text>
</comment>
<accession>A0AB34H248</accession>